<accession>A0ABU7WQW2</accession>
<protein>
    <submittedName>
        <fullName evidence="3">Uncharacterized protein</fullName>
    </submittedName>
</protein>
<feature type="signal peptide" evidence="2">
    <location>
        <begin position="1"/>
        <end position="23"/>
    </location>
</feature>
<keyword evidence="4" id="KW-1185">Reference proteome</keyword>
<dbReference type="Proteomes" id="UP001348265">
    <property type="component" value="Unassembled WGS sequence"/>
</dbReference>
<gene>
    <name evidence="3" type="ORF">RB636_12015</name>
</gene>
<dbReference type="EMBL" id="JAVFKM010000005">
    <property type="protein sequence ID" value="MEF3113913.1"/>
    <property type="molecule type" value="Genomic_DNA"/>
</dbReference>
<organism evidence="3 4">
    <name type="scientific">Streptomyces chrestomyceticus</name>
    <dbReference type="NCBI Taxonomy" id="68185"/>
    <lineage>
        <taxon>Bacteria</taxon>
        <taxon>Bacillati</taxon>
        <taxon>Actinomycetota</taxon>
        <taxon>Actinomycetes</taxon>
        <taxon>Kitasatosporales</taxon>
        <taxon>Streptomycetaceae</taxon>
        <taxon>Streptomyces</taxon>
    </lineage>
</organism>
<feature type="compositionally biased region" description="Low complexity" evidence="1">
    <location>
        <begin position="26"/>
        <end position="38"/>
    </location>
</feature>
<evidence type="ECO:0000313" key="4">
    <source>
        <dbReference type="Proteomes" id="UP001348265"/>
    </source>
</evidence>
<feature type="region of interest" description="Disordered" evidence="1">
    <location>
        <begin position="26"/>
        <end position="59"/>
    </location>
</feature>
<proteinExistence type="predicted"/>
<evidence type="ECO:0000256" key="1">
    <source>
        <dbReference type="SAM" id="MobiDB-lite"/>
    </source>
</evidence>
<dbReference type="RefSeq" id="WP_331786505.1">
    <property type="nucleotide sequence ID" value="NZ_JAVFKM010000005.1"/>
</dbReference>
<evidence type="ECO:0000256" key="2">
    <source>
        <dbReference type="SAM" id="SignalP"/>
    </source>
</evidence>
<reference evidence="3 4" key="1">
    <citation type="submission" date="2023-08" db="EMBL/GenBank/DDBJ databases">
        <authorList>
            <person name="Sharma P."/>
            <person name="Verma V."/>
            <person name="Mohan M.K."/>
            <person name="Dubey A.K."/>
        </authorList>
    </citation>
    <scope>NUCLEOTIDE SEQUENCE [LARGE SCALE GENOMIC DNA]</scope>
    <source>
        <strain evidence="3 4">ADP4</strain>
    </source>
</reference>
<name>A0ABU7WQW2_9ACTN</name>
<keyword evidence="2" id="KW-0732">Signal</keyword>
<sequence length="73" mass="6854">MRVRLALAAAVFAAAAVLPAASAAVADDSPAGTAPKTGVGPGAGPGAGPADTEFGAVPQGNRELVGRIMTGLA</sequence>
<evidence type="ECO:0000313" key="3">
    <source>
        <dbReference type="EMBL" id="MEF3113913.1"/>
    </source>
</evidence>
<feature type="chain" id="PRO_5045805666" evidence="2">
    <location>
        <begin position="24"/>
        <end position="73"/>
    </location>
</feature>
<comment type="caution">
    <text evidence="3">The sequence shown here is derived from an EMBL/GenBank/DDBJ whole genome shotgun (WGS) entry which is preliminary data.</text>
</comment>